<dbReference type="PANTHER" id="PTHR31896">
    <property type="entry name" value="FAMILY REGULATORY PROTEIN, PUTATIVE (AFU_ORTHOLOGUE AFUA_3G14730)-RELATED"/>
    <property type="match status" value="1"/>
</dbReference>
<keyword evidence="3" id="KW-0808">Transferase</keyword>
<keyword evidence="4" id="KW-0012">Acyltransferase</keyword>
<evidence type="ECO:0000256" key="2">
    <source>
        <dbReference type="ARBA" id="ARBA00009861"/>
    </source>
</evidence>
<keyword evidence="6" id="KW-1185">Reference proteome</keyword>
<dbReference type="AlphaFoldDB" id="A0A7D8YST8"/>
<evidence type="ECO:0000256" key="1">
    <source>
        <dbReference type="ARBA" id="ARBA00005179"/>
    </source>
</evidence>
<dbReference type="Gene3D" id="3.30.559.10">
    <property type="entry name" value="Chloramphenicol acetyltransferase-like domain"/>
    <property type="match status" value="2"/>
</dbReference>
<organism evidence="5 6">
    <name type="scientific">Lachnellula cervina</name>
    <dbReference type="NCBI Taxonomy" id="1316786"/>
    <lineage>
        <taxon>Eukaryota</taxon>
        <taxon>Fungi</taxon>
        <taxon>Dikarya</taxon>
        <taxon>Ascomycota</taxon>
        <taxon>Pezizomycotina</taxon>
        <taxon>Leotiomycetes</taxon>
        <taxon>Helotiales</taxon>
        <taxon>Lachnaceae</taxon>
        <taxon>Lachnellula</taxon>
    </lineage>
</organism>
<dbReference type="InterPro" id="IPR051283">
    <property type="entry name" value="Sec_Metabolite_Acyltrans"/>
</dbReference>
<evidence type="ECO:0000313" key="6">
    <source>
        <dbReference type="Proteomes" id="UP000481288"/>
    </source>
</evidence>
<comment type="pathway">
    <text evidence="1">Secondary metabolite biosynthesis.</text>
</comment>
<evidence type="ECO:0000256" key="4">
    <source>
        <dbReference type="ARBA" id="ARBA00023315"/>
    </source>
</evidence>
<comment type="similarity">
    <text evidence="2">Belongs to the plant acyltransferase family.</text>
</comment>
<proteinExistence type="inferred from homology"/>
<name>A0A7D8YST8_9HELO</name>
<protein>
    <submittedName>
        <fullName evidence="5">Transcriptional regulator sdnM</fullName>
    </submittedName>
</protein>
<dbReference type="Pfam" id="PF02458">
    <property type="entry name" value="Transferase"/>
    <property type="match status" value="1"/>
</dbReference>
<dbReference type="Proteomes" id="UP000481288">
    <property type="component" value="Unassembled WGS sequence"/>
</dbReference>
<dbReference type="EMBL" id="QGMG01000165">
    <property type="protein sequence ID" value="TVY56371.1"/>
    <property type="molecule type" value="Genomic_DNA"/>
</dbReference>
<comment type="caution">
    <text evidence="5">The sequence shown here is derived from an EMBL/GenBank/DDBJ whole genome shotgun (WGS) entry which is preliminary data.</text>
</comment>
<gene>
    <name evidence="5" type="primary">sdnM</name>
    <name evidence="5" type="ORF">LCER1_G002875</name>
</gene>
<sequence length="487" mass="54229">MGVFTSKPARPAQVPTDTIIPLHSKDDTASLRPFVLDFALCFDDVLDPEKLRSSFERLMEIGDWRKLGARLRLNDSGKLEYHIPASFDAQRPAFRYSHMKYETSISEHPLASKLPKPTSRPAVLNSTDEFQSLLRRKDGPTKLHDYLNSDDGQLSLHIVSFSDATLITLTWPHTLLDGMGRRALYDAWICVLNGREADVLPLQGFSTDPLATLGTQPTEPYALEKYQIKGFAFFIFAVRYAYELIWYPKEEMRIICLPAAHLNTMRSTALSELSACAPDTDTDTTPFLSDGDVISAWLARLALSPTLPQTSQRTVLLMNAFGLRGVLANDLLPPHKAYIANASNSVHALLPAREILTRPLSYTASQVRRSIAQQGTRAQIEALAAIERETYASCGRSPVFGDSSMKLIVVSNWTKTKLFELDFSAAVVRVGVPLEGRRHGVGRPRYVHSCPYSNGVPIRNAFSGFRKGCGGKLLDEWDVEGRDLEKD</sequence>
<reference evidence="5 6" key="1">
    <citation type="submission" date="2018-05" db="EMBL/GenBank/DDBJ databases">
        <title>Whole genome sequencing for identification of molecular markers to develop diagnostic detection tools for the regulated plant pathogen Lachnellula willkommii.</title>
        <authorList>
            <person name="Giroux E."/>
            <person name="Bilodeau G."/>
        </authorList>
    </citation>
    <scope>NUCLEOTIDE SEQUENCE [LARGE SCALE GENOMIC DNA]</scope>
    <source>
        <strain evidence="5 6">CBS 625.97</strain>
    </source>
</reference>
<evidence type="ECO:0000313" key="5">
    <source>
        <dbReference type="EMBL" id="TVY56371.1"/>
    </source>
</evidence>
<dbReference type="OrthoDB" id="21502at2759"/>
<dbReference type="InterPro" id="IPR023213">
    <property type="entry name" value="CAT-like_dom_sf"/>
</dbReference>
<dbReference type="GO" id="GO:0016746">
    <property type="term" value="F:acyltransferase activity"/>
    <property type="evidence" value="ECO:0007669"/>
    <property type="project" value="UniProtKB-KW"/>
</dbReference>
<accession>A0A7D8YST8</accession>
<evidence type="ECO:0000256" key="3">
    <source>
        <dbReference type="ARBA" id="ARBA00022679"/>
    </source>
</evidence>
<dbReference type="PANTHER" id="PTHR31896:SF69">
    <property type="entry name" value="FAMILY REGULATORY PROTEIN, PUTATIVE (AFU_ORTHOLOGUE AFUA_3G14730)-RELATED"/>
    <property type="match status" value="1"/>
</dbReference>